<protein>
    <recommendedName>
        <fullName evidence="6 17">UDP-N-acetylmuramoylalanine--D-glutamate ligase</fullName>
        <ecNumber evidence="5 17">6.3.2.9</ecNumber>
    </recommendedName>
    <alternativeName>
        <fullName evidence="15 17">D-glutamic acid-adding enzyme</fullName>
    </alternativeName>
    <alternativeName>
        <fullName evidence="14 17">UDP-N-acetylmuramoyl-L-alanyl-D-glutamate synthetase</fullName>
    </alternativeName>
</protein>
<evidence type="ECO:0000313" key="23">
    <source>
        <dbReference type="Proteomes" id="UP000037269"/>
    </source>
</evidence>
<comment type="subcellular location">
    <subcellularLocation>
        <location evidence="2 17 18">Cytoplasm</location>
    </subcellularLocation>
</comment>
<dbReference type="GO" id="GO:0005524">
    <property type="term" value="F:ATP binding"/>
    <property type="evidence" value="ECO:0007669"/>
    <property type="project" value="UniProtKB-UniRule"/>
</dbReference>
<dbReference type="PANTHER" id="PTHR43692">
    <property type="entry name" value="UDP-N-ACETYLMURAMOYLALANINE--D-GLUTAMATE LIGASE"/>
    <property type="match status" value="1"/>
</dbReference>
<evidence type="ECO:0000313" key="21">
    <source>
        <dbReference type="EMBL" id="KON95663.1"/>
    </source>
</evidence>
<evidence type="ECO:0000256" key="5">
    <source>
        <dbReference type="ARBA" id="ARBA00012212"/>
    </source>
</evidence>
<dbReference type="Proteomes" id="UP000037269">
    <property type="component" value="Unassembled WGS sequence"/>
</dbReference>
<dbReference type="Pfam" id="PF02875">
    <property type="entry name" value="Mur_ligase_C"/>
    <property type="match status" value="1"/>
</dbReference>
<keyword evidence="9 17" id="KW-0547">Nucleotide-binding</keyword>
<evidence type="ECO:0000256" key="16">
    <source>
        <dbReference type="ARBA" id="ARBA00047632"/>
    </source>
</evidence>
<dbReference type="EMBL" id="LGUG01000004">
    <property type="protein sequence ID" value="KON95663.1"/>
    <property type="molecule type" value="Genomic_DNA"/>
</dbReference>
<proteinExistence type="inferred from homology"/>
<dbReference type="EC" id="6.3.2.9" evidence="5 17"/>
<dbReference type="InterPro" id="IPR005762">
    <property type="entry name" value="MurD"/>
</dbReference>
<reference evidence="22 24" key="2">
    <citation type="submission" date="2016-10" db="EMBL/GenBank/DDBJ databases">
        <authorList>
            <person name="de Groot N.N."/>
        </authorList>
    </citation>
    <scope>NUCLEOTIDE SEQUENCE [LARGE SCALE GENOMIC DNA]</scope>
    <source>
        <strain evidence="22 24">DSM 2895</strain>
    </source>
</reference>
<feature type="binding site" evidence="17">
    <location>
        <begin position="122"/>
        <end position="128"/>
    </location>
    <ligand>
        <name>ATP</name>
        <dbReference type="ChEBI" id="CHEBI:30616"/>
    </ligand>
</feature>
<dbReference type="UniPathway" id="UPA00219"/>
<dbReference type="InterPro" id="IPR036615">
    <property type="entry name" value="Mur_ligase_C_dom_sf"/>
</dbReference>
<organism evidence="21 23">
    <name type="scientific">Aneurinibacillus migulanus</name>
    <name type="common">Bacillus migulanus</name>
    <dbReference type="NCBI Taxonomy" id="47500"/>
    <lineage>
        <taxon>Bacteria</taxon>
        <taxon>Bacillati</taxon>
        <taxon>Bacillota</taxon>
        <taxon>Bacilli</taxon>
        <taxon>Bacillales</taxon>
        <taxon>Paenibacillaceae</taxon>
        <taxon>Aneurinibacillus group</taxon>
        <taxon>Aneurinibacillus</taxon>
    </lineage>
</organism>
<evidence type="ECO:0000259" key="19">
    <source>
        <dbReference type="Pfam" id="PF02875"/>
    </source>
</evidence>
<evidence type="ECO:0000256" key="6">
    <source>
        <dbReference type="ARBA" id="ARBA00015655"/>
    </source>
</evidence>
<dbReference type="GO" id="GO:0005737">
    <property type="term" value="C:cytoplasm"/>
    <property type="evidence" value="ECO:0007669"/>
    <property type="project" value="UniProtKB-SubCell"/>
</dbReference>
<evidence type="ECO:0000256" key="15">
    <source>
        <dbReference type="ARBA" id="ARBA00032324"/>
    </source>
</evidence>
<evidence type="ECO:0000256" key="3">
    <source>
        <dbReference type="ARBA" id="ARBA00004752"/>
    </source>
</evidence>
<dbReference type="Proteomes" id="UP000182836">
    <property type="component" value="Unassembled WGS sequence"/>
</dbReference>
<dbReference type="STRING" id="47500.AF333_09440"/>
<evidence type="ECO:0000259" key="20">
    <source>
        <dbReference type="Pfam" id="PF08245"/>
    </source>
</evidence>
<evidence type="ECO:0000256" key="7">
    <source>
        <dbReference type="ARBA" id="ARBA00022490"/>
    </source>
</evidence>
<dbReference type="Gene3D" id="3.40.50.720">
    <property type="entry name" value="NAD(P)-binding Rossmann-like Domain"/>
    <property type="match status" value="1"/>
</dbReference>
<keyword evidence="8 17" id="KW-0436">Ligase</keyword>
<dbReference type="OrthoDB" id="9809796at2"/>
<dbReference type="Gene3D" id="3.40.1190.10">
    <property type="entry name" value="Mur-like, catalytic domain"/>
    <property type="match status" value="1"/>
</dbReference>
<feature type="domain" description="Mur ligase central" evidence="20">
    <location>
        <begin position="120"/>
        <end position="310"/>
    </location>
</feature>
<evidence type="ECO:0000256" key="13">
    <source>
        <dbReference type="ARBA" id="ARBA00023316"/>
    </source>
</evidence>
<dbReference type="EMBL" id="FNED01000003">
    <property type="protein sequence ID" value="SDI33527.1"/>
    <property type="molecule type" value="Genomic_DNA"/>
</dbReference>
<dbReference type="SUPFAM" id="SSF53244">
    <property type="entry name" value="MurD-like peptide ligases, peptide-binding domain"/>
    <property type="match status" value="1"/>
</dbReference>
<evidence type="ECO:0000256" key="8">
    <source>
        <dbReference type="ARBA" id="ARBA00022598"/>
    </source>
</evidence>
<dbReference type="InterPro" id="IPR036565">
    <property type="entry name" value="Mur-like_cat_sf"/>
</dbReference>
<dbReference type="Pfam" id="PF21799">
    <property type="entry name" value="MurD-like_N"/>
    <property type="match status" value="1"/>
</dbReference>
<sequence>MSIEEGRTLYKGKQAVVLGLAKSGAAVARTLKACGAVVTVNDKKPENECEEAELLRKEGISVICGGHPDDIVNPDVDIVIKNPGIPYTVAPIQKAESLGIPVVTEVEIAYELSDAPLIGITGSNGKTTTTTLIGRMLEEGGLAPIVAGNIGTPLSEQALQAKTNQVLVAELSSFQLKGTRKFRPVIACLLNVYDAHLDYHKTKEDYVHSKSKLFMNQDESNVAVLNYDNEICRNLAEEIRSQILWFSVTEEVEQGAFLRDGAIVFKRSLSGTLADKLDKSPEEEVVVRLEELALPGAHNVENMLAAICVARASGADMEALRHVLRTFSGVEHRLEFVDEINGVKYYNDSKATNPEAASRALDSFSAPIVWIGGGLDRGIDFHELVPLLRRHVKAVITYGQTAEKLLARAEDAGIIRTKRVDTVIDAVAEAKSIAREGDIVLLSPACASWDMYKSFEERGVLFKQSVHKLKTSP</sequence>
<keyword evidence="23" id="KW-1185">Reference proteome</keyword>
<comment type="pathway">
    <text evidence="3 17 18">Cell wall biogenesis; peptidoglycan biosynthesis.</text>
</comment>
<evidence type="ECO:0000256" key="18">
    <source>
        <dbReference type="RuleBase" id="RU003664"/>
    </source>
</evidence>
<dbReference type="AlphaFoldDB" id="A0A0D1V8K5"/>
<evidence type="ECO:0000256" key="17">
    <source>
        <dbReference type="HAMAP-Rule" id="MF_00639"/>
    </source>
</evidence>
<evidence type="ECO:0000313" key="24">
    <source>
        <dbReference type="Proteomes" id="UP000182836"/>
    </source>
</evidence>
<evidence type="ECO:0000256" key="12">
    <source>
        <dbReference type="ARBA" id="ARBA00022984"/>
    </source>
</evidence>
<dbReference type="RefSeq" id="WP_043066078.1">
    <property type="nucleotide sequence ID" value="NZ_BJOA01000030.1"/>
</dbReference>
<comment type="similarity">
    <text evidence="4 17">Belongs to the MurCDEF family.</text>
</comment>
<evidence type="ECO:0000256" key="2">
    <source>
        <dbReference type="ARBA" id="ARBA00004496"/>
    </source>
</evidence>
<evidence type="ECO:0000256" key="10">
    <source>
        <dbReference type="ARBA" id="ARBA00022840"/>
    </source>
</evidence>
<dbReference type="PATRIC" id="fig|47500.12.peg.6658"/>
<keyword evidence="17 18" id="KW-0132">Cell division</keyword>
<dbReference type="GO" id="GO:0008764">
    <property type="term" value="F:UDP-N-acetylmuramoylalanine-D-glutamate ligase activity"/>
    <property type="evidence" value="ECO:0007669"/>
    <property type="project" value="UniProtKB-UniRule"/>
</dbReference>
<keyword evidence="17 18" id="KW-0131">Cell cycle</keyword>
<accession>A0A0D1V8K5</accession>
<feature type="domain" description="Mur ligase C-terminal" evidence="19">
    <location>
        <begin position="332"/>
        <end position="446"/>
    </location>
</feature>
<keyword evidence="10 17" id="KW-0067">ATP-binding</keyword>
<dbReference type="Pfam" id="PF08245">
    <property type="entry name" value="Mur_ligase_M"/>
    <property type="match status" value="1"/>
</dbReference>
<keyword evidence="13 17" id="KW-0961">Cell wall biogenesis/degradation</keyword>
<dbReference type="GO" id="GO:0009252">
    <property type="term" value="P:peptidoglycan biosynthetic process"/>
    <property type="evidence" value="ECO:0007669"/>
    <property type="project" value="UniProtKB-UniRule"/>
</dbReference>
<dbReference type="Gene3D" id="3.90.190.20">
    <property type="entry name" value="Mur ligase, C-terminal domain"/>
    <property type="match status" value="1"/>
</dbReference>
<evidence type="ECO:0000256" key="1">
    <source>
        <dbReference type="ARBA" id="ARBA00002734"/>
    </source>
</evidence>
<dbReference type="SUPFAM" id="SSF53623">
    <property type="entry name" value="MurD-like peptide ligases, catalytic domain"/>
    <property type="match status" value="1"/>
</dbReference>
<dbReference type="HAMAP" id="MF_00639">
    <property type="entry name" value="MurD"/>
    <property type="match status" value="1"/>
</dbReference>
<name>A0A0D1V8K5_ANEMI</name>
<evidence type="ECO:0000256" key="4">
    <source>
        <dbReference type="ARBA" id="ARBA00010416"/>
    </source>
</evidence>
<evidence type="ECO:0000256" key="9">
    <source>
        <dbReference type="ARBA" id="ARBA00022741"/>
    </source>
</evidence>
<evidence type="ECO:0000313" key="22">
    <source>
        <dbReference type="EMBL" id="SDI33527.1"/>
    </source>
</evidence>
<keyword evidence="12 17" id="KW-0573">Peptidoglycan synthesis</keyword>
<reference evidence="21 23" key="1">
    <citation type="submission" date="2015-07" db="EMBL/GenBank/DDBJ databases">
        <title>Fjat-14205 dsm 2895.</title>
        <authorList>
            <person name="Liu B."/>
            <person name="Wang J."/>
            <person name="Zhu Y."/>
            <person name="Liu G."/>
            <person name="Chen Q."/>
            <person name="Chen Z."/>
            <person name="Lan J."/>
            <person name="Che J."/>
            <person name="Ge C."/>
            <person name="Shi H."/>
            <person name="Pan Z."/>
            <person name="Liu X."/>
        </authorList>
    </citation>
    <scope>NUCLEOTIDE SEQUENCE [LARGE SCALE GENOMIC DNA]</scope>
    <source>
        <strain evidence="21 23">DSM 2895</strain>
    </source>
</reference>
<keyword evidence="7 17" id="KW-0963">Cytoplasm</keyword>
<dbReference type="PANTHER" id="PTHR43692:SF1">
    <property type="entry name" value="UDP-N-ACETYLMURAMOYLALANINE--D-GLUTAMATE LIGASE"/>
    <property type="match status" value="1"/>
</dbReference>
<comment type="function">
    <text evidence="1 17 18">Cell wall formation. Catalyzes the addition of glutamate to the nucleotide precursor UDP-N-acetylmuramoyl-L-alanine (UMA).</text>
</comment>
<dbReference type="SUPFAM" id="SSF51984">
    <property type="entry name" value="MurCD N-terminal domain"/>
    <property type="match status" value="1"/>
</dbReference>
<dbReference type="GeneID" id="42305424"/>
<comment type="catalytic activity">
    <reaction evidence="16 17 18">
        <text>UDP-N-acetyl-alpha-D-muramoyl-L-alanine + D-glutamate + ATP = UDP-N-acetyl-alpha-D-muramoyl-L-alanyl-D-glutamate + ADP + phosphate + H(+)</text>
        <dbReference type="Rhea" id="RHEA:16429"/>
        <dbReference type="ChEBI" id="CHEBI:15378"/>
        <dbReference type="ChEBI" id="CHEBI:29986"/>
        <dbReference type="ChEBI" id="CHEBI:30616"/>
        <dbReference type="ChEBI" id="CHEBI:43474"/>
        <dbReference type="ChEBI" id="CHEBI:83898"/>
        <dbReference type="ChEBI" id="CHEBI:83900"/>
        <dbReference type="ChEBI" id="CHEBI:456216"/>
        <dbReference type="EC" id="6.3.2.9"/>
    </reaction>
</comment>
<keyword evidence="11 17" id="KW-0133">Cell shape</keyword>
<evidence type="ECO:0000256" key="11">
    <source>
        <dbReference type="ARBA" id="ARBA00022960"/>
    </source>
</evidence>
<dbReference type="NCBIfam" id="TIGR01087">
    <property type="entry name" value="murD"/>
    <property type="match status" value="1"/>
</dbReference>
<evidence type="ECO:0000256" key="14">
    <source>
        <dbReference type="ARBA" id="ARBA00030398"/>
    </source>
</evidence>
<dbReference type="GO" id="GO:0051301">
    <property type="term" value="P:cell division"/>
    <property type="evidence" value="ECO:0007669"/>
    <property type="project" value="UniProtKB-KW"/>
</dbReference>
<dbReference type="InterPro" id="IPR013221">
    <property type="entry name" value="Mur_ligase_cen"/>
</dbReference>
<dbReference type="GO" id="GO:0071555">
    <property type="term" value="P:cell wall organization"/>
    <property type="evidence" value="ECO:0007669"/>
    <property type="project" value="UniProtKB-KW"/>
</dbReference>
<gene>
    <name evidence="17 21" type="primary">murD</name>
    <name evidence="21" type="ORF">AF333_09440</name>
    <name evidence="22" type="ORF">SAMN04487909_103114</name>
</gene>
<dbReference type="InterPro" id="IPR004101">
    <property type="entry name" value="Mur_ligase_C"/>
</dbReference>
<dbReference type="GO" id="GO:0008360">
    <property type="term" value="P:regulation of cell shape"/>
    <property type="evidence" value="ECO:0007669"/>
    <property type="project" value="UniProtKB-KW"/>
</dbReference>